<name>A0A532V1W7_UNCL8</name>
<accession>A0A532V1W7</accession>
<dbReference type="InterPro" id="IPR026444">
    <property type="entry name" value="Secre_tail"/>
</dbReference>
<feature type="signal peptide" evidence="1">
    <location>
        <begin position="1"/>
        <end position="23"/>
    </location>
</feature>
<evidence type="ECO:0000259" key="2">
    <source>
        <dbReference type="Pfam" id="PF05547"/>
    </source>
</evidence>
<dbReference type="Proteomes" id="UP000319619">
    <property type="component" value="Unassembled WGS sequence"/>
</dbReference>
<reference evidence="4 5" key="1">
    <citation type="submission" date="2017-06" db="EMBL/GenBank/DDBJ databases">
        <title>Novel microbial phyla capable of carbon fixation and sulfur reduction in deep-sea sediments.</title>
        <authorList>
            <person name="Huang J."/>
            <person name="Baker B."/>
            <person name="Wang Y."/>
        </authorList>
    </citation>
    <scope>NUCLEOTIDE SEQUENCE [LARGE SCALE GENOMIC DNA]</scope>
    <source>
        <strain evidence="4">B3_LCP</strain>
    </source>
</reference>
<dbReference type="EMBL" id="NJBN01000003">
    <property type="protein sequence ID" value="TKJ41220.1"/>
    <property type="molecule type" value="Genomic_DNA"/>
</dbReference>
<evidence type="ECO:0000259" key="3">
    <source>
        <dbReference type="Pfam" id="PF18962"/>
    </source>
</evidence>
<evidence type="ECO:0000313" key="4">
    <source>
        <dbReference type="EMBL" id="TKJ41220.1"/>
    </source>
</evidence>
<proteinExistence type="predicted"/>
<dbReference type="Pfam" id="PF05547">
    <property type="entry name" value="Peptidase_M6"/>
    <property type="match status" value="1"/>
</dbReference>
<dbReference type="SUPFAM" id="SSF55486">
    <property type="entry name" value="Metalloproteases ('zincins'), catalytic domain"/>
    <property type="match status" value="1"/>
</dbReference>
<dbReference type="PANTHER" id="PTHR41775">
    <property type="entry name" value="SECRETED PROTEIN-RELATED"/>
    <property type="match status" value="1"/>
</dbReference>
<dbReference type="GO" id="GO:0006508">
    <property type="term" value="P:proteolysis"/>
    <property type="evidence" value="ECO:0007669"/>
    <property type="project" value="InterPro"/>
</dbReference>
<protein>
    <recommendedName>
        <fullName evidence="6">Peptidase M6-like domain-containing protein</fullName>
    </recommendedName>
</protein>
<evidence type="ECO:0000256" key="1">
    <source>
        <dbReference type="SAM" id="SignalP"/>
    </source>
</evidence>
<feature type="chain" id="PRO_5021787735" description="Peptidase M6-like domain-containing protein" evidence="1">
    <location>
        <begin position="24"/>
        <end position="1024"/>
    </location>
</feature>
<dbReference type="NCBIfam" id="TIGR04183">
    <property type="entry name" value="Por_Secre_tail"/>
    <property type="match status" value="1"/>
</dbReference>
<keyword evidence="1" id="KW-0732">Signal</keyword>
<feature type="domain" description="Peptidase M6-like" evidence="2">
    <location>
        <begin position="107"/>
        <end position="293"/>
    </location>
</feature>
<dbReference type="Pfam" id="PF18962">
    <property type="entry name" value="Por_Secre_tail"/>
    <property type="match status" value="1"/>
</dbReference>
<dbReference type="PANTHER" id="PTHR41775:SF1">
    <property type="entry name" value="PEPTIDASE M6-LIKE DOMAIN-CONTAINING PROTEIN"/>
    <property type="match status" value="1"/>
</dbReference>
<feature type="domain" description="Secretion system C-terminal sorting" evidence="3">
    <location>
        <begin position="946"/>
        <end position="1021"/>
    </location>
</feature>
<sequence>MHRKNLPTTLAVLFSLLLIAAFAANIQANIQPAPGLYDPITLKSNTTGDPYPIFPDDANRIPPMNLDRTDEVDQALTILIRTPDIANQIQPESFDSLLYSTGIYPTGSMNDYFLESSYGAFGVDGEVVGWVMANNNYSYYTWNNYGFGSYPHNAQKLAEEAVLAADALGVDFSQYDNDGDGRVDALIIVHQGPGAENTGSVNDIWSHRWSFPEVYLDGVYVSDYSMDPELAGTGITGGIESIGVFAHEYTHLLGLPDLYDYDEKLNPNTFTVLGDDNDHPVMDWGIMGYGGYGISSYGRGSSPNHHASLFKSMLGWVDPVILGLSQTGIQVPDYEANPVVYKIPISGSETEYFLVANRNPDCLGALFDKWDSDFSAWFNWFTPGSNPLDAGLVIEHVDEEVDLNNGTPDEPHYGCIVVDAGYTSSQPWPGIEFTEWWYPYEFRVGAAFSAEDGQTELTPLTDPSSGGYYGPSGVYITNISNSGPLMTFDLEFIGGTADLIFSGSVVEDDGGDADGFLDAGETGDLYLRLKNLGSGEALQVSGTLHSTDPYITIIQNQAAFPDIGITLSGENITPFVISVDANCPAGYDAEATLLLTWLGGNSATSIPLELSWDVVLANDVESGMGGWTHDVAFGDYNDQWHISTMRNHTPDGFSSWKCGSEGSGGYGALLNAELVTPSLNFTSNARVSFWHRMNAEADWDGGIIEMEIGGTWVQITPMSGYPDQITHTSSGGPFAYGTQCYSSDFDWAYERAELPYSGDDTQVRFRFGSDQGVGEEGWYLDDFVFYQPEAAPPAMVVDVDYVSGSPVSAGGGNLYYTIWGENQGAVPLDYDIWIDKIYESTDTTTLILREITNYQPGWQINRPDAWYPVPAVWPGGNYDFRIYSGWHPEYEVWHTDAFSWVKDGPVDLGFDFESNLPLNAPNPFEDIMMTQIDNAVPAQFEVLGAYPNPFNPSTVLSYQLPVASLVNLSIYDISGRLVTELVNGWRDAGVHEVTFNGSALASGIYIYQLDIGSYSASGKMVLMK</sequence>
<evidence type="ECO:0008006" key="6">
    <source>
        <dbReference type="Google" id="ProtNLM"/>
    </source>
</evidence>
<dbReference type="Gene3D" id="2.60.40.4070">
    <property type="match status" value="1"/>
</dbReference>
<dbReference type="GO" id="GO:0008233">
    <property type="term" value="F:peptidase activity"/>
    <property type="evidence" value="ECO:0007669"/>
    <property type="project" value="InterPro"/>
</dbReference>
<dbReference type="Gene3D" id="2.60.120.260">
    <property type="entry name" value="Galactose-binding domain-like"/>
    <property type="match status" value="1"/>
</dbReference>
<organism evidence="4 5">
    <name type="scientific">candidate division LCP-89 bacterium B3_LCP</name>
    <dbReference type="NCBI Taxonomy" id="2012998"/>
    <lineage>
        <taxon>Bacteria</taxon>
        <taxon>Pseudomonadati</taxon>
        <taxon>Bacteria division LCP-89</taxon>
    </lineage>
</organism>
<dbReference type="AlphaFoldDB" id="A0A532V1W7"/>
<gene>
    <name evidence="4" type="ORF">CEE37_06025</name>
</gene>
<dbReference type="NCBIfam" id="TIGR03296">
    <property type="entry name" value="M6dom_TIGR03296"/>
    <property type="match status" value="1"/>
</dbReference>
<dbReference type="InterPro" id="IPR008757">
    <property type="entry name" value="Peptidase_M6-like_domain"/>
</dbReference>
<evidence type="ECO:0000313" key="5">
    <source>
        <dbReference type="Proteomes" id="UP000319619"/>
    </source>
</evidence>
<comment type="caution">
    <text evidence="4">The sequence shown here is derived from an EMBL/GenBank/DDBJ whole genome shotgun (WGS) entry which is preliminary data.</text>
</comment>